<feature type="signal peptide" evidence="1">
    <location>
        <begin position="1"/>
        <end position="18"/>
    </location>
</feature>
<gene>
    <name evidence="2" type="ORF">DFH07DRAFT_952910</name>
</gene>
<evidence type="ECO:0000256" key="1">
    <source>
        <dbReference type="SAM" id="SignalP"/>
    </source>
</evidence>
<organism evidence="2 3">
    <name type="scientific">Mycena maculata</name>
    <dbReference type="NCBI Taxonomy" id="230809"/>
    <lineage>
        <taxon>Eukaryota</taxon>
        <taxon>Fungi</taxon>
        <taxon>Dikarya</taxon>
        <taxon>Basidiomycota</taxon>
        <taxon>Agaricomycotina</taxon>
        <taxon>Agaricomycetes</taxon>
        <taxon>Agaricomycetidae</taxon>
        <taxon>Agaricales</taxon>
        <taxon>Marasmiineae</taxon>
        <taxon>Mycenaceae</taxon>
        <taxon>Mycena</taxon>
    </lineage>
</organism>
<evidence type="ECO:0000313" key="3">
    <source>
        <dbReference type="Proteomes" id="UP001215280"/>
    </source>
</evidence>
<accession>A0AAD7K016</accession>
<reference evidence="2" key="1">
    <citation type="submission" date="2023-03" db="EMBL/GenBank/DDBJ databases">
        <title>Massive genome expansion in bonnet fungi (Mycena s.s.) driven by repeated elements and novel gene families across ecological guilds.</title>
        <authorList>
            <consortium name="Lawrence Berkeley National Laboratory"/>
            <person name="Harder C.B."/>
            <person name="Miyauchi S."/>
            <person name="Viragh M."/>
            <person name="Kuo A."/>
            <person name="Thoen E."/>
            <person name="Andreopoulos B."/>
            <person name="Lu D."/>
            <person name="Skrede I."/>
            <person name="Drula E."/>
            <person name="Henrissat B."/>
            <person name="Morin E."/>
            <person name="Kohler A."/>
            <person name="Barry K."/>
            <person name="LaButti K."/>
            <person name="Morin E."/>
            <person name="Salamov A."/>
            <person name="Lipzen A."/>
            <person name="Mereny Z."/>
            <person name="Hegedus B."/>
            <person name="Baldrian P."/>
            <person name="Stursova M."/>
            <person name="Weitz H."/>
            <person name="Taylor A."/>
            <person name="Grigoriev I.V."/>
            <person name="Nagy L.G."/>
            <person name="Martin F."/>
            <person name="Kauserud H."/>
        </authorList>
    </citation>
    <scope>NUCLEOTIDE SEQUENCE</scope>
    <source>
        <strain evidence="2">CBHHK188m</strain>
    </source>
</reference>
<keyword evidence="1" id="KW-0732">Signal</keyword>
<dbReference type="Proteomes" id="UP001215280">
    <property type="component" value="Unassembled WGS sequence"/>
</dbReference>
<comment type="caution">
    <text evidence="2">The sequence shown here is derived from an EMBL/GenBank/DDBJ whole genome shotgun (WGS) entry which is preliminary data.</text>
</comment>
<dbReference type="AlphaFoldDB" id="A0AAD7K016"/>
<evidence type="ECO:0000313" key="2">
    <source>
        <dbReference type="EMBL" id="KAJ7772941.1"/>
    </source>
</evidence>
<feature type="chain" id="PRO_5042118447" evidence="1">
    <location>
        <begin position="19"/>
        <end position="187"/>
    </location>
</feature>
<sequence>MIFSSSLVVAALGLFASASPMQSRGAEPAARQTTVPNMSVAPLTIFSVFQTLKIAVDSTAPGIESIATSDGGGQTGNVAPFLSQLTSSLNTATSSLSSLSPGDAGAANEDIATLVEGILDELNTALNGLLTQLDLDGPLTAVDGALSGLLTTLNAILPGVLALVGGVLVPVGGVVGGLLNGLGLSDL</sequence>
<dbReference type="EMBL" id="JARJLG010000018">
    <property type="protein sequence ID" value="KAJ7772941.1"/>
    <property type="molecule type" value="Genomic_DNA"/>
</dbReference>
<protein>
    <submittedName>
        <fullName evidence="2">Uncharacterized protein</fullName>
    </submittedName>
</protein>
<keyword evidence="3" id="KW-1185">Reference proteome</keyword>
<proteinExistence type="predicted"/>
<name>A0AAD7K016_9AGAR</name>